<evidence type="ECO:0000256" key="5">
    <source>
        <dbReference type="ARBA" id="ARBA00022777"/>
    </source>
</evidence>
<evidence type="ECO:0000256" key="1">
    <source>
        <dbReference type="ARBA" id="ARBA00000085"/>
    </source>
</evidence>
<dbReference type="GO" id="GO:0000155">
    <property type="term" value="F:phosphorelay sensor kinase activity"/>
    <property type="evidence" value="ECO:0007669"/>
    <property type="project" value="InterPro"/>
</dbReference>
<dbReference type="CDD" id="cd00082">
    <property type="entry name" value="HisKA"/>
    <property type="match status" value="1"/>
</dbReference>
<dbReference type="PROSITE" id="PS50112">
    <property type="entry name" value="PAS"/>
    <property type="match status" value="1"/>
</dbReference>
<evidence type="ECO:0000256" key="4">
    <source>
        <dbReference type="ARBA" id="ARBA00022679"/>
    </source>
</evidence>
<dbReference type="Gene3D" id="1.10.287.130">
    <property type="match status" value="1"/>
</dbReference>
<comment type="caution">
    <text evidence="10">The sequence shown here is derived from an EMBL/GenBank/DDBJ whole genome shotgun (WGS) entry which is preliminary data.</text>
</comment>
<dbReference type="InterPro" id="IPR004358">
    <property type="entry name" value="Sig_transdc_His_kin-like_C"/>
</dbReference>
<protein>
    <recommendedName>
        <fullName evidence="2">histidine kinase</fullName>
        <ecNumber evidence="2">2.7.13.3</ecNumber>
    </recommendedName>
</protein>
<dbReference type="SUPFAM" id="SSF47384">
    <property type="entry name" value="Homodimeric domain of signal transducing histidine kinase"/>
    <property type="match status" value="1"/>
</dbReference>
<dbReference type="SUPFAM" id="SSF55874">
    <property type="entry name" value="ATPase domain of HSP90 chaperone/DNA topoisomerase II/histidine kinase"/>
    <property type="match status" value="1"/>
</dbReference>
<gene>
    <name evidence="10" type="ORF">FNW02_08175</name>
</gene>
<comment type="catalytic activity">
    <reaction evidence="1">
        <text>ATP + protein L-histidine = ADP + protein N-phospho-L-histidine.</text>
        <dbReference type="EC" id="2.7.13.3"/>
    </reaction>
</comment>
<dbReference type="CDD" id="cd00130">
    <property type="entry name" value="PAS"/>
    <property type="match status" value="1"/>
</dbReference>
<dbReference type="PROSITE" id="PS50109">
    <property type="entry name" value="HIS_KIN"/>
    <property type="match status" value="1"/>
</dbReference>
<feature type="domain" description="PAC" evidence="9">
    <location>
        <begin position="126"/>
        <end position="180"/>
    </location>
</feature>
<dbReference type="InterPro" id="IPR035965">
    <property type="entry name" value="PAS-like_dom_sf"/>
</dbReference>
<evidence type="ECO:0000313" key="10">
    <source>
        <dbReference type="EMBL" id="MBD6615806.1"/>
    </source>
</evidence>
<evidence type="ECO:0000256" key="2">
    <source>
        <dbReference type="ARBA" id="ARBA00012438"/>
    </source>
</evidence>
<dbReference type="SMART" id="SM00387">
    <property type="entry name" value="HATPase_c"/>
    <property type="match status" value="1"/>
</dbReference>
<keyword evidence="5" id="KW-0418">Kinase</keyword>
<dbReference type="Pfam" id="PF02518">
    <property type="entry name" value="HATPase_c"/>
    <property type="match status" value="1"/>
</dbReference>
<dbReference type="SUPFAM" id="SSF55785">
    <property type="entry name" value="PYP-like sensor domain (PAS domain)"/>
    <property type="match status" value="1"/>
</dbReference>
<feature type="domain" description="PAS" evidence="8">
    <location>
        <begin position="50"/>
        <end position="123"/>
    </location>
</feature>
<proteinExistence type="predicted"/>
<organism evidence="10 11">
    <name type="scientific">Komarekiella delphini-convector SJRDD-AB1</name>
    <dbReference type="NCBI Taxonomy" id="2593771"/>
    <lineage>
        <taxon>Bacteria</taxon>
        <taxon>Bacillati</taxon>
        <taxon>Cyanobacteriota</taxon>
        <taxon>Cyanophyceae</taxon>
        <taxon>Nostocales</taxon>
        <taxon>Nostocaceae</taxon>
        <taxon>Komarekiella</taxon>
        <taxon>Komarekiella delphini-convector</taxon>
    </lineage>
</organism>
<evidence type="ECO:0000256" key="6">
    <source>
        <dbReference type="ARBA" id="ARBA00023012"/>
    </source>
</evidence>
<evidence type="ECO:0000259" key="7">
    <source>
        <dbReference type="PROSITE" id="PS50109"/>
    </source>
</evidence>
<dbReference type="AlphaFoldDB" id="A0AA40SV29"/>
<dbReference type="Pfam" id="PF13426">
    <property type="entry name" value="PAS_9"/>
    <property type="match status" value="1"/>
</dbReference>
<dbReference type="Gene3D" id="3.30.450.20">
    <property type="entry name" value="PAS domain"/>
    <property type="match status" value="1"/>
</dbReference>
<keyword evidence="4" id="KW-0808">Transferase</keyword>
<dbReference type="PANTHER" id="PTHR43047">
    <property type="entry name" value="TWO-COMPONENT HISTIDINE PROTEIN KINASE"/>
    <property type="match status" value="1"/>
</dbReference>
<dbReference type="InterPro" id="IPR036097">
    <property type="entry name" value="HisK_dim/P_sf"/>
</dbReference>
<sequence length="460" mass="52857">MSRNQQSIWYHNRQQQDILSTIPKRLELVPERATDSELCTIETLRNTQEELQWYRRLYENIPSIYFSLDATGIILSVNNFGANCLGYTSEQLLNKPIFNLFDQSDQQKLSDAFINLFNALPNSEVANWEFRLNCPASKIVWVRIVMRILPTGEGHYKNPVILMVCEDITAHKQTQDALKESKQSFDPITKAADITEHKFPDALKQIQEVARSQLKEINSLNRLKDEFLSTVSHELRTPLTNMKMAIQMLGIALDQEQNFLSQMAKPQAERSKASRYFEILDNECEREINLINNFLDLQRLDAGAKPWVLETIQVQEWLWRVLEMFKARKRNSHQQNFHLQVAPNLPLLACDPFSLERILIELLTNACKFSPPNAEITVIAQLKSQNIQFQVINSGVEIPAVELLRIFGKFYRIPSNDPWKQGGTGLGLALVQKLIKHMGGTIKVESGSNRTCFIIQLAMN</sequence>
<dbReference type="GO" id="GO:0009927">
    <property type="term" value="F:histidine phosphotransfer kinase activity"/>
    <property type="evidence" value="ECO:0007669"/>
    <property type="project" value="TreeGrafter"/>
</dbReference>
<evidence type="ECO:0000256" key="3">
    <source>
        <dbReference type="ARBA" id="ARBA00022553"/>
    </source>
</evidence>
<dbReference type="EMBL" id="VJXY01000006">
    <property type="protein sequence ID" value="MBD6615806.1"/>
    <property type="molecule type" value="Genomic_DNA"/>
</dbReference>
<evidence type="ECO:0000313" key="11">
    <source>
        <dbReference type="Proteomes" id="UP001165986"/>
    </source>
</evidence>
<dbReference type="SMART" id="SM00388">
    <property type="entry name" value="HisKA"/>
    <property type="match status" value="1"/>
</dbReference>
<dbReference type="PROSITE" id="PS50113">
    <property type="entry name" value="PAC"/>
    <property type="match status" value="1"/>
</dbReference>
<dbReference type="SMART" id="SM00091">
    <property type="entry name" value="PAS"/>
    <property type="match status" value="1"/>
</dbReference>
<dbReference type="Gene3D" id="3.30.565.10">
    <property type="entry name" value="Histidine kinase-like ATPase, C-terminal domain"/>
    <property type="match status" value="1"/>
</dbReference>
<dbReference type="InterPro" id="IPR005467">
    <property type="entry name" value="His_kinase_dom"/>
</dbReference>
<dbReference type="InterPro" id="IPR036890">
    <property type="entry name" value="HATPase_C_sf"/>
</dbReference>
<reference evidence="10" key="1">
    <citation type="submission" date="2019-07" db="EMBL/GenBank/DDBJ databases">
        <title>Toxilogical consequences of a new and cryptic species of cyanobacteria (Komarekiella delphini-convector) recovered from the epidermis of a bottlenose dolphin and 1500 ft. in the air.</title>
        <authorList>
            <person name="Brown A.O."/>
            <person name="Dvorak P."/>
            <person name="Villanueva C.D."/>
            <person name="Foss A.J."/>
            <person name="Garvey A.D."/>
            <person name="Gibson Q.A."/>
            <person name="Johansen J.R."/>
            <person name="Casamatta D.A."/>
        </authorList>
    </citation>
    <scope>NUCLEOTIDE SEQUENCE</scope>
    <source>
        <strain evidence="10">SJRDD-AB1</strain>
    </source>
</reference>
<keyword evidence="11" id="KW-1185">Reference proteome</keyword>
<dbReference type="GO" id="GO:0005886">
    <property type="term" value="C:plasma membrane"/>
    <property type="evidence" value="ECO:0007669"/>
    <property type="project" value="TreeGrafter"/>
</dbReference>
<keyword evidence="6" id="KW-0902">Two-component regulatory system</keyword>
<evidence type="ECO:0000259" key="8">
    <source>
        <dbReference type="PROSITE" id="PS50112"/>
    </source>
</evidence>
<dbReference type="PANTHER" id="PTHR43047:SF72">
    <property type="entry name" value="OSMOSENSING HISTIDINE PROTEIN KINASE SLN1"/>
    <property type="match status" value="1"/>
</dbReference>
<dbReference type="PRINTS" id="PR00344">
    <property type="entry name" value="BCTRLSENSOR"/>
</dbReference>
<dbReference type="RefSeq" id="WP_191757045.1">
    <property type="nucleotide sequence ID" value="NZ_VJXY01000006.1"/>
</dbReference>
<dbReference type="InterPro" id="IPR003661">
    <property type="entry name" value="HisK_dim/P_dom"/>
</dbReference>
<name>A0AA40SV29_9NOST</name>
<dbReference type="InterPro" id="IPR003594">
    <property type="entry name" value="HATPase_dom"/>
</dbReference>
<keyword evidence="3" id="KW-0597">Phosphoprotein</keyword>
<dbReference type="EC" id="2.7.13.3" evidence="2"/>
<evidence type="ECO:0000259" key="9">
    <source>
        <dbReference type="PROSITE" id="PS50113"/>
    </source>
</evidence>
<accession>A0AA40SV29</accession>
<dbReference type="Pfam" id="PF00512">
    <property type="entry name" value="HisKA"/>
    <property type="match status" value="1"/>
</dbReference>
<dbReference type="Proteomes" id="UP001165986">
    <property type="component" value="Unassembled WGS sequence"/>
</dbReference>
<dbReference type="NCBIfam" id="TIGR00229">
    <property type="entry name" value="sensory_box"/>
    <property type="match status" value="1"/>
</dbReference>
<feature type="domain" description="Histidine kinase" evidence="7">
    <location>
        <begin position="230"/>
        <end position="460"/>
    </location>
</feature>
<dbReference type="InterPro" id="IPR000014">
    <property type="entry name" value="PAS"/>
</dbReference>
<dbReference type="InterPro" id="IPR000700">
    <property type="entry name" value="PAS-assoc_C"/>
</dbReference>